<dbReference type="InterPro" id="IPR011650">
    <property type="entry name" value="Peptidase_M20_dimer"/>
</dbReference>
<comment type="similarity">
    <text evidence="1">Belongs to the peptidase M20A family.</text>
</comment>
<keyword evidence="2" id="KW-0645">Protease</keyword>
<name>A0ABW4I4P1_9SPHN</name>
<dbReference type="Gene3D" id="3.40.630.10">
    <property type="entry name" value="Zn peptidases"/>
    <property type="match status" value="1"/>
</dbReference>
<evidence type="ECO:0000313" key="8">
    <source>
        <dbReference type="EMBL" id="MFD1612959.1"/>
    </source>
</evidence>
<keyword evidence="3" id="KW-0479">Metal-binding</keyword>
<dbReference type="NCBIfam" id="NF006596">
    <property type="entry name" value="PRK09133.1"/>
    <property type="match status" value="1"/>
</dbReference>
<reference evidence="9" key="1">
    <citation type="journal article" date="2019" name="Int. J. Syst. Evol. Microbiol.">
        <title>The Global Catalogue of Microorganisms (GCM) 10K type strain sequencing project: providing services to taxonomists for standard genome sequencing and annotation.</title>
        <authorList>
            <consortium name="The Broad Institute Genomics Platform"/>
            <consortium name="The Broad Institute Genome Sequencing Center for Infectious Disease"/>
            <person name="Wu L."/>
            <person name="Ma J."/>
        </authorList>
    </citation>
    <scope>NUCLEOTIDE SEQUENCE [LARGE SCALE GENOMIC DNA]</scope>
    <source>
        <strain evidence="9">CGMCC 1.16275</strain>
    </source>
</reference>
<dbReference type="PANTHER" id="PTHR45962">
    <property type="entry name" value="N-FATTY-ACYL-AMINO ACID SYNTHASE/HYDROLASE PM20D1"/>
    <property type="match status" value="1"/>
</dbReference>
<feature type="domain" description="Peptidase M20 dimerisation" evidence="7">
    <location>
        <begin position="215"/>
        <end position="360"/>
    </location>
</feature>
<dbReference type="PROSITE" id="PS00758">
    <property type="entry name" value="ARGE_DAPE_CPG2_1"/>
    <property type="match status" value="1"/>
</dbReference>
<dbReference type="PANTHER" id="PTHR45962:SF1">
    <property type="entry name" value="N-FATTY-ACYL-AMINO ACID SYNTHASE_HYDROLASE PM20D1"/>
    <property type="match status" value="1"/>
</dbReference>
<evidence type="ECO:0000259" key="7">
    <source>
        <dbReference type="Pfam" id="PF07687"/>
    </source>
</evidence>
<evidence type="ECO:0000256" key="1">
    <source>
        <dbReference type="ARBA" id="ARBA00006247"/>
    </source>
</evidence>
<dbReference type="Gene3D" id="3.30.70.360">
    <property type="match status" value="1"/>
</dbReference>
<dbReference type="Gene3D" id="1.10.150.900">
    <property type="match status" value="1"/>
</dbReference>
<feature type="chain" id="PRO_5045143530" evidence="6">
    <location>
        <begin position="18"/>
        <end position="463"/>
    </location>
</feature>
<dbReference type="Pfam" id="PF07687">
    <property type="entry name" value="M20_dimer"/>
    <property type="match status" value="1"/>
</dbReference>
<comment type="caution">
    <text evidence="8">The sequence shown here is derived from an EMBL/GenBank/DDBJ whole genome shotgun (WGS) entry which is preliminary data.</text>
</comment>
<dbReference type="InterPro" id="IPR036264">
    <property type="entry name" value="Bact_exopeptidase_dim_dom"/>
</dbReference>
<accession>A0ABW4I4P1</accession>
<evidence type="ECO:0000256" key="3">
    <source>
        <dbReference type="ARBA" id="ARBA00022723"/>
    </source>
</evidence>
<protein>
    <submittedName>
        <fullName evidence="8">M20/M25/M40 family metallo-hydrolase</fullName>
    </submittedName>
</protein>
<dbReference type="InterPro" id="IPR047177">
    <property type="entry name" value="Pept_M20A"/>
</dbReference>
<dbReference type="InterPro" id="IPR002933">
    <property type="entry name" value="Peptidase_M20"/>
</dbReference>
<evidence type="ECO:0000313" key="9">
    <source>
        <dbReference type="Proteomes" id="UP001597115"/>
    </source>
</evidence>
<dbReference type="RefSeq" id="WP_380890567.1">
    <property type="nucleotide sequence ID" value="NZ_JBHUDY010000002.1"/>
</dbReference>
<keyword evidence="9" id="KW-1185">Reference proteome</keyword>
<organism evidence="8 9">
    <name type="scientific">Sphingomonas tabacisoli</name>
    <dbReference type="NCBI Taxonomy" id="2249466"/>
    <lineage>
        <taxon>Bacteria</taxon>
        <taxon>Pseudomonadati</taxon>
        <taxon>Pseudomonadota</taxon>
        <taxon>Alphaproteobacteria</taxon>
        <taxon>Sphingomonadales</taxon>
        <taxon>Sphingomonadaceae</taxon>
        <taxon>Sphingomonas</taxon>
    </lineage>
</organism>
<dbReference type="SUPFAM" id="SSF55031">
    <property type="entry name" value="Bacterial exopeptidase dimerisation domain"/>
    <property type="match status" value="1"/>
</dbReference>
<keyword evidence="5" id="KW-0862">Zinc</keyword>
<feature type="signal peptide" evidence="6">
    <location>
        <begin position="1"/>
        <end position="17"/>
    </location>
</feature>
<evidence type="ECO:0000256" key="4">
    <source>
        <dbReference type="ARBA" id="ARBA00022801"/>
    </source>
</evidence>
<dbReference type="SUPFAM" id="SSF53187">
    <property type="entry name" value="Zn-dependent exopeptidases"/>
    <property type="match status" value="1"/>
</dbReference>
<evidence type="ECO:0000256" key="5">
    <source>
        <dbReference type="ARBA" id="ARBA00022833"/>
    </source>
</evidence>
<dbReference type="Proteomes" id="UP001597115">
    <property type="component" value="Unassembled WGS sequence"/>
</dbReference>
<evidence type="ECO:0000256" key="2">
    <source>
        <dbReference type="ARBA" id="ARBA00022670"/>
    </source>
</evidence>
<proteinExistence type="inferred from homology"/>
<sequence length="463" mass="49949">MRKIIALGALLATPALATPANNQWHAKARDLLKHAIEVLTVKGRGHVPELARWFGEQFKAAGWADSDIKVVSYEGAPGDQTAALVVRWPGSGKAKPIMLMAHLDVVEAKRDDWTTDPFVFVEKDGYYYGRGTTDIKQGAVAVTTALLELKANGFKPKRDIIVLFTGDEETAGNGAQLAATKWADFKGVEYGLNADGGGGGFRPDGTPLGFSIDTAEKTYADYTFSVRDSGGHSSKPKPFNPITELSSALVRLGAYRFEPALNETSRAYFQERQKSEKGPLGDAMRAWLANPNDGRAADVIEADPGEVGLTRTRCVATMLNGGHAPNALPQLAQATVNCRILPGVTPDAIRDELQKIAGDKVQVTRLDQNATSFASPLRPDIMKTYTDSIHAMFPNAPVIPTMAAGASDARPFRVAGVPVYGVDGSWGLVPDDMRAHGRDERLPVKALDDDVDHWVRMITTVAK</sequence>
<keyword evidence="4" id="KW-0378">Hydrolase</keyword>
<keyword evidence="6" id="KW-0732">Signal</keyword>
<gene>
    <name evidence="8" type="ORF">ACFSCW_14230</name>
</gene>
<dbReference type="EMBL" id="JBHUDY010000002">
    <property type="protein sequence ID" value="MFD1612959.1"/>
    <property type="molecule type" value="Genomic_DNA"/>
</dbReference>
<evidence type="ECO:0000256" key="6">
    <source>
        <dbReference type="SAM" id="SignalP"/>
    </source>
</evidence>
<dbReference type="Pfam" id="PF01546">
    <property type="entry name" value="Peptidase_M20"/>
    <property type="match status" value="1"/>
</dbReference>
<dbReference type="InterPro" id="IPR001261">
    <property type="entry name" value="ArgE/DapE_CS"/>
</dbReference>